<gene>
    <name evidence="2" type="ORF">BJF92_11030</name>
    <name evidence="3" type="ORF">BTR14_02800</name>
</gene>
<organism evidence="2 4">
    <name type="scientific">Xaviernesmea rhizosphaerae</name>
    <dbReference type="NCBI Taxonomy" id="1672749"/>
    <lineage>
        <taxon>Bacteria</taxon>
        <taxon>Pseudomonadati</taxon>
        <taxon>Pseudomonadota</taxon>
        <taxon>Alphaproteobacteria</taxon>
        <taxon>Hyphomicrobiales</taxon>
        <taxon>Rhizobiaceae</taxon>
        <taxon>Rhizobium/Agrobacterium group</taxon>
        <taxon>Xaviernesmea</taxon>
    </lineage>
</organism>
<reference evidence="3" key="2">
    <citation type="submission" date="2016-12" db="EMBL/GenBank/DDBJ databases">
        <authorList>
            <person name="Zhang X."/>
            <person name="Zhao J."/>
        </authorList>
    </citation>
    <scope>NUCLEOTIDE SEQUENCE</scope>
    <source>
        <strain evidence="3">RD15</strain>
    </source>
</reference>
<dbReference type="STRING" id="1672749.BJF92_11030"/>
<accession>A0A1Q9AMQ4</accession>
<dbReference type="AlphaFoldDB" id="A0A1Q9AMQ4"/>
<dbReference type="Proteomes" id="UP000186143">
    <property type="component" value="Unassembled WGS sequence"/>
</dbReference>
<evidence type="ECO:0000313" key="3">
    <source>
        <dbReference type="EMBL" id="OQP88376.1"/>
    </source>
</evidence>
<proteinExistence type="predicted"/>
<evidence type="ECO:0000313" key="2">
    <source>
        <dbReference type="EMBL" id="OLP56619.1"/>
    </source>
</evidence>
<dbReference type="EMBL" id="MKIO01000021">
    <property type="protein sequence ID" value="OLP56619.1"/>
    <property type="molecule type" value="Genomic_DNA"/>
</dbReference>
<keyword evidence="5" id="KW-1185">Reference proteome</keyword>
<dbReference type="EMBL" id="MSPX01000001">
    <property type="protein sequence ID" value="OQP88376.1"/>
    <property type="molecule type" value="Genomic_DNA"/>
</dbReference>
<reference evidence="3 5" key="3">
    <citation type="journal article" date="2017" name="Antonie Van Leeuwenhoek">
        <title>Rhizobium rhizosphaerae sp. nov., a novel species isolated from rice rhizosphere.</title>
        <authorList>
            <person name="Zhao J.J."/>
            <person name="Zhang J."/>
            <person name="Zhang R.J."/>
            <person name="Zhang C.W."/>
            <person name="Yin H.Q."/>
            <person name="Zhang X.X."/>
        </authorList>
    </citation>
    <scope>NUCLEOTIDE SEQUENCE [LARGE SCALE GENOMIC DNA]</scope>
    <source>
        <strain evidence="3 5">RD15</strain>
    </source>
</reference>
<reference evidence="2 4" key="1">
    <citation type="submission" date="2016-09" db="EMBL/GenBank/DDBJ databases">
        <title>Rhizobium sp. nov., a novel species isolated from the rice rhizosphere.</title>
        <authorList>
            <person name="Zhao J."/>
            <person name="Zhang X."/>
        </authorList>
    </citation>
    <scope>NUCLEOTIDE SEQUENCE [LARGE SCALE GENOMIC DNA]</scope>
    <source>
        <strain evidence="2 4">MH17</strain>
    </source>
</reference>
<sequence length="118" mass="13197">MVASLIKSFWRNQAELSQAILSQDEAEVARLDAGARVLLRSIVDATRLDPIEGRLQIVFLLDFIRFHADDPHVVVECTGHLERLLLRRDAPCEAGLLPAHNPVPRKHRSVPDGAFLQS</sequence>
<evidence type="ECO:0000313" key="4">
    <source>
        <dbReference type="Proteomes" id="UP000186143"/>
    </source>
</evidence>
<feature type="region of interest" description="Disordered" evidence="1">
    <location>
        <begin position="97"/>
        <end position="118"/>
    </location>
</feature>
<evidence type="ECO:0000313" key="5">
    <source>
        <dbReference type="Proteomes" id="UP000192652"/>
    </source>
</evidence>
<dbReference type="Proteomes" id="UP000192652">
    <property type="component" value="Unassembled WGS sequence"/>
</dbReference>
<comment type="caution">
    <text evidence="2">The sequence shown here is derived from an EMBL/GenBank/DDBJ whole genome shotgun (WGS) entry which is preliminary data.</text>
</comment>
<dbReference type="RefSeq" id="WP_075633635.1">
    <property type="nucleotide sequence ID" value="NZ_MSPX01000001.1"/>
</dbReference>
<protein>
    <submittedName>
        <fullName evidence="2">Uncharacterized protein</fullName>
    </submittedName>
</protein>
<name>A0A1Q9AMQ4_9HYPH</name>
<evidence type="ECO:0000256" key="1">
    <source>
        <dbReference type="SAM" id="MobiDB-lite"/>
    </source>
</evidence>